<dbReference type="VEuPathDB" id="FungiDB:FOXG_16158"/>
<name>A0A0J9W7N8_FUSO4</name>
<dbReference type="RefSeq" id="XP_018256765.1">
    <property type="nucleotide sequence ID" value="XM_018396246.1"/>
</dbReference>
<gene>
    <name evidence="2" type="ORF">FOXG_16158</name>
</gene>
<sequence>MLFLPLPSRLWHFLPTSPPTMVNGFLANTKAREPTLTMVSGLPRNMIRETMMGPGTPASTRAKVLATIMASGRLPSTPVTSPRSRGTTMAPGSLENTRVRATILMMASGLLVSTRARELVLMTASGGATRQSLV</sequence>
<dbReference type="EMBL" id="DS231727">
    <property type="protein sequence ID" value="KNB18720.1"/>
    <property type="molecule type" value="Genomic_DNA"/>
</dbReference>
<evidence type="ECO:0000256" key="1">
    <source>
        <dbReference type="SAM" id="MobiDB-lite"/>
    </source>
</evidence>
<feature type="region of interest" description="Disordered" evidence="1">
    <location>
        <begin position="73"/>
        <end position="92"/>
    </location>
</feature>
<dbReference type="AlphaFoldDB" id="A0A0J9W7N8"/>
<dbReference type="GeneID" id="28957102"/>
<proteinExistence type="predicted"/>
<accession>A0A0J9W7N8</accession>
<evidence type="ECO:0000313" key="2">
    <source>
        <dbReference type="EMBL" id="KNB18720.1"/>
    </source>
</evidence>
<organism evidence="2 3">
    <name type="scientific">Fusarium oxysporum f. sp. lycopersici (strain 4287 / CBS 123668 / FGSC 9935 / NRRL 34936)</name>
    <name type="common">Fusarium vascular wilt of tomato</name>
    <dbReference type="NCBI Taxonomy" id="426428"/>
    <lineage>
        <taxon>Eukaryota</taxon>
        <taxon>Fungi</taxon>
        <taxon>Dikarya</taxon>
        <taxon>Ascomycota</taxon>
        <taxon>Pezizomycotina</taxon>
        <taxon>Sordariomycetes</taxon>
        <taxon>Hypocreomycetidae</taxon>
        <taxon>Hypocreales</taxon>
        <taxon>Nectriaceae</taxon>
        <taxon>Fusarium</taxon>
        <taxon>Fusarium oxysporum species complex</taxon>
    </lineage>
</organism>
<reference evidence="2" key="2">
    <citation type="journal article" date="2010" name="Nature">
        <title>Comparative genomics reveals mobile pathogenicity chromosomes in Fusarium.</title>
        <authorList>
            <person name="Ma L.J."/>
            <person name="van der Does H.C."/>
            <person name="Borkovich K.A."/>
            <person name="Coleman J.J."/>
            <person name="Daboussi M.J."/>
            <person name="Di Pietro A."/>
            <person name="Dufresne M."/>
            <person name="Freitag M."/>
            <person name="Grabherr M."/>
            <person name="Henrissat B."/>
            <person name="Houterman P.M."/>
            <person name="Kang S."/>
            <person name="Shim W.B."/>
            <person name="Woloshuk C."/>
            <person name="Xie X."/>
            <person name="Xu J.R."/>
            <person name="Antoniw J."/>
            <person name="Baker S.E."/>
            <person name="Bluhm B.H."/>
            <person name="Breakspear A."/>
            <person name="Brown D.W."/>
            <person name="Butchko R.A."/>
            <person name="Chapman S."/>
            <person name="Coulson R."/>
            <person name="Coutinho P.M."/>
            <person name="Danchin E.G."/>
            <person name="Diener A."/>
            <person name="Gale L.R."/>
            <person name="Gardiner D.M."/>
            <person name="Goff S."/>
            <person name="Hammond-Kosack K.E."/>
            <person name="Hilburn K."/>
            <person name="Hua-Van A."/>
            <person name="Jonkers W."/>
            <person name="Kazan K."/>
            <person name="Kodira C.D."/>
            <person name="Koehrsen M."/>
            <person name="Kumar L."/>
            <person name="Lee Y.H."/>
            <person name="Li L."/>
            <person name="Manners J.M."/>
            <person name="Miranda-Saavedra D."/>
            <person name="Mukherjee M."/>
            <person name="Park G."/>
            <person name="Park J."/>
            <person name="Park S.Y."/>
            <person name="Proctor R.H."/>
            <person name="Regev A."/>
            <person name="Ruiz-Roldan M.C."/>
            <person name="Sain D."/>
            <person name="Sakthikumar S."/>
            <person name="Sykes S."/>
            <person name="Schwartz D.C."/>
            <person name="Turgeon B.G."/>
            <person name="Wapinski I."/>
            <person name="Yoder O."/>
            <person name="Young S."/>
            <person name="Zeng Q."/>
            <person name="Zhou S."/>
            <person name="Galagan J."/>
            <person name="Cuomo C.A."/>
            <person name="Kistler H.C."/>
            <person name="Rep M."/>
        </authorList>
    </citation>
    <scope>NUCLEOTIDE SEQUENCE [LARGE SCALE GENOMIC DNA]</scope>
    <source>
        <strain evidence="2">4287</strain>
    </source>
</reference>
<reference evidence="2" key="1">
    <citation type="submission" date="2007-04" db="EMBL/GenBank/DDBJ databases">
        <authorList>
            <consortium name="The Broad Institute Genome Sequencing Platform"/>
            <person name="Birren B."/>
            <person name="Lander E."/>
            <person name="Galagan J."/>
            <person name="Nusbaum C."/>
            <person name="Devon K."/>
            <person name="Ma L.-J."/>
            <person name="Jaffe D."/>
            <person name="Butler J."/>
            <person name="Alvarez P."/>
            <person name="Gnerre S."/>
            <person name="Grabherr M."/>
            <person name="Kleber M."/>
            <person name="Mauceli E."/>
            <person name="Brockman W."/>
            <person name="MacCallum I.A."/>
            <person name="Young S."/>
            <person name="LaButti K."/>
            <person name="DeCaprio D."/>
            <person name="Crawford M."/>
            <person name="Koehrsen M."/>
            <person name="Engels R."/>
            <person name="Montgomery P."/>
            <person name="Pearson M."/>
            <person name="Howarth C."/>
            <person name="Larson L."/>
            <person name="White J."/>
            <person name="O'Leary S."/>
            <person name="Kodira C."/>
            <person name="Zeng Q."/>
            <person name="Yandava C."/>
            <person name="Alvarado L."/>
            <person name="Kistler C."/>
            <person name="Shim W.-B."/>
            <person name="Kang S."/>
            <person name="Woloshuk C."/>
        </authorList>
    </citation>
    <scope>NUCLEOTIDE SEQUENCE</scope>
    <source>
        <strain evidence="2">4287</strain>
    </source>
</reference>
<protein>
    <submittedName>
        <fullName evidence="2">Uncharacterized protein</fullName>
    </submittedName>
</protein>
<dbReference type="KEGG" id="fox:FOXG_16158"/>
<feature type="compositionally biased region" description="Polar residues" evidence="1">
    <location>
        <begin position="77"/>
        <end position="87"/>
    </location>
</feature>
<dbReference type="Proteomes" id="UP000009097">
    <property type="component" value="Unassembled WGS sequence"/>
</dbReference>
<evidence type="ECO:0000313" key="3">
    <source>
        <dbReference type="Proteomes" id="UP000009097"/>
    </source>
</evidence>